<keyword evidence="5" id="KW-0573">Peptidoglycan synthesis</keyword>
<organism evidence="9 11">
    <name type="scientific">Durusdinium trenchii</name>
    <dbReference type="NCBI Taxonomy" id="1381693"/>
    <lineage>
        <taxon>Eukaryota</taxon>
        <taxon>Sar</taxon>
        <taxon>Alveolata</taxon>
        <taxon>Dinophyceae</taxon>
        <taxon>Suessiales</taxon>
        <taxon>Symbiodiniaceae</taxon>
        <taxon>Durusdinium</taxon>
    </lineage>
</organism>
<comment type="caution">
    <text evidence="9">The sequence shown here is derived from an EMBL/GenBank/DDBJ whole genome shotgun (WGS) entry which is preliminary data.</text>
</comment>
<dbReference type="PRINTS" id="PR01806">
    <property type="entry name" value="VIRFACTRMVIN"/>
</dbReference>
<protein>
    <submittedName>
        <fullName evidence="9">Probable lipid II flippase MurJ</fullName>
    </submittedName>
</protein>
<dbReference type="Pfam" id="PF03023">
    <property type="entry name" value="MurJ"/>
    <property type="match status" value="1"/>
</dbReference>
<feature type="transmembrane region" description="Helical" evidence="8">
    <location>
        <begin position="188"/>
        <end position="212"/>
    </location>
</feature>
<dbReference type="InterPro" id="IPR004268">
    <property type="entry name" value="MurJ"/>
</dbReference>
<keyword evidence="3 8" id="KW-0812">Transmembrane</keyword>
<feature type="transmembrane region" description="Helical" evidence="8">
    <location>
        <begin position="436"/>
        <end position="456"/>
    </location>
</feature>
<dbReference type="PIRSF" id="PIRSF002869">
    <property type="entry name" value="MviN"/>
    <property type="match status" value="1"/>
</dbReference>
<dbReference type="InterPro" id="IPR051050">
    <property type="entry name" value="Lipid_II_flippase_MurJ/MviN"/>
</dbReference>
<evidence type="ECO:0000256" key="4">
    <source>
        <dbReference type="ARBA" id="ARBA00022960"/>
    </source>
</evidence>
<proteinExistence type="inferred from homology"/>
<evidence type="ECO:0000256" key="6">
    <source>
        <dbReference type="ARBA" id="ARBA00022989"/>
    </source>
</evidence>
<feature type="transmembrane region" description="Helical" evidence="8">
    <location>
        <begin position="299"/>
        <end position="319"/>
    </location>
</feature>
<dbReference type="PROSITE" id="PS51318">
    <property type="entry name" value="TAT"/>
    <property type="match status" value="1"/>
</dbReference>
<feature type="transmembrane region" description="Helical" evidence="8">
    <location>
        <begin position="476"/>
        <end position="494"/>
    </location>
</feature>
<evidence type="ECO:0000256" key="7">
    <source>
        <dbReference type="ARBA" id="ARBA00023136"/>
    </source>
</evidence>
<keyword evidence="6 8" id="KW-1133">Transmembrane helix</keyword>
<dbReference type="NCBIfam" id="TIGR01695">
    <property type="entry name" value="murJ_mviN"/>
    <property type="match status" value="1"/>
</dbReference>
<dbReference type="EMBL" id="CAXAMM010044512">
    <property type="protein sequence ID" value="CAK9114977.1"/>
    <property type="molecule type" value="Genomic_DNA"/>
</dbReference>
<evidence type="ECO:0000256" key="5">
    <source>
        <dbReference type="ARBA" id="ARBA00022984"/>
    </source>
</evidence>
<feature type="transmembrane region" description="Helical" evidence="8">
    <location>
        <begin position="411"/>
        <end position="430"/>
    </location>
</feature>
<evidence type="ECO:0000313" key="10">
    <source>
        <dbReference type="EMBL" id="CAK9114977.1"/>
    </source>
</evidence>
<sequence>MTDSGRRQLLAGARITSLGTLASRVLGMLRDVATASLLGTGTVMDAFVIAFRIPNMFRRLFGEGAFAAGYLPVITTRLVDNRREAWQFFTVTLYLLAAFLGTLVLLAEILCAVLFWWYRDDPAVTTLVSLSAVLVPYLFFICIAAQLAATLHALGQFTWPAFVPVLLNILWLIGVAIAYVFIPTNQLTQAYILAGCVLLSGPLQVAPLFAAVRSLGGRLDYNWASSKPYVTRILKTSGPMMVGLAITQINTLLDSVIAWSLAYDPGVTPSRSVAWLGGVVDYPMEVGAASAIYFGERLYQFPLGILGMAIATAIFPLLSRHAAAGQLQQMGDDLGYGIRLALFLGLPSSLGLMLMAEPIARVLFEHGEFGPESTERTARMIACYGAGVWAYCASAVLIRGYYALSDFKRPVMVGVWMVVANLILNLLLIWPLGEAGLAVSTSITAAVQVGLLAWLFARHHVPLHWKAIARTTWRTAAATFCMSLATWATLHALGPSPHFPTQLLTVLLPITTGVITFALAAWLLGLEEITHLTLARHEERTEPET</sequence>
<feature type="transmembrane region" description="Helical" evidence="8">
    <location>
        <begin position="340"/>
        <end position="364"/>
    </location>
</feature>
<keyword evidence="4" id="KW-0133">Cell shape</keyword>
<dbReference type="EMBL" id="CAXAMM010043340">
    <property type="protein sequence ID" value="CAK9109609.1"/>
    <property type="molecule type" value="Genomic_DNA"/>
</dbReference>
<evidence type="ECO:0000256" key="3">
    <source>
        <dbReference type="ARBA" id="ARBA00022692"/>
    </source>
</evidence>
<feature type="transmembrane region" description="Helical" evidence="8">
    <location>
        <begin position="161"/>
        <end position="182"/>
    </location>
</feature>
<evidence type="ECO:0000313" key="9">
    <source>
        <dbReference type="EMBL" id="CAK9109609.1"/>
    </source>
</evidence>
<keyword evidence="11" id="KW-1185">Reference proteome</keyword>
<keyword evidence="2" id="KW-1003">Cell membrane</keyword>
<keyword evidence="7 8" id="KW-0472">Membrane</keyword>
<feature type="transmembrane region" description="Helical" evidence="8">
    <location>
        <begin position="506"/>
        <end position="526"/>
    </location>
</feature>
<evidence type="ECO:0000256" key="2">
    <source>
        <dbReference type="ARBA" id="ARBA00022475"/>
    </source>
</evidence>
<dbReference type="Proteomes" id="UP001642464">
    <property type="component" value="Unassembled WGS sequence"/>
</dbReference>
<dbReference type="InterPro" id="IPR006311">
    <property type="entry name" value="TAT_signal"/>
</dbReference>
<feature type="transmembrane region" description="Helical" evidence="8">
    <location>
        <begin position="91"/>
        <end position="118"/>
    </location>
</feature>
<feature type="transmembrane region" description="Helical" evidence="8">
    <location>
        <begin position="60"/>
        <end position="79"/>
    </location>
</feature>
<feature type="transmembrane region" description="Helical" evidence="8">
    <location>
        <begin position="124"/>
        <end position="149"/>
    </location>
</feature>
<evidence type="ECO:0000256" key="1">
    <source>
        <dbReference type="ARBA" id="ARBA00004651"/>
    </source>
</evidence>
<dbReference type="PANTHER" id="PTHR47019">
    <property type="entry name" value="LIPID II FLIPPASE MURJ"/>
    <property type="match status" value="1"/>
</dbReference>
<evidence type="ECO:0000256" key="8">
    <source>
        <dbReference type="SAM" id="Phobius"/>
    </source>
</evidence>
<dbReference type="CDD" id="cd13123">
    <property type="entry name" value="MATE_MurJ_like"/>
    <property type="match status" value="1"/>
</dbReference>
<feature type="transmembrane region" description="Helical" evidence="8">
    <location>
        <begin position="384"/>
        <end position="404"/>
    </location>
</feature>
<gene>
    <name evidence="9" type="ORF">SCF082_LOCUS50939</name>
    <name evidence="10" type="ORF">SCF082_LOCUS53236</name>
</gene>
<name>A0ABP0SBG2_9DINO</name>
<reference evidence="9 11" key="1">
    <citation type="submission" date="2024-02" db="EMBL/GenBank/DDBJ databases">
        <authorList>
            <person name="Chen Y."/>
            <person name="Shah S."/>
            <person name="Dougan E. K."/>
            <person name="Thang M."/>
            <person name="Chan C."/>
        </authorList>
    </citation>
    <scope>NUCLEOTIDE SEQUENCE [LARGE SCALE GENOMIC DNA]</scope>
</reference>
<evidence type="ECO:0000313" key="11">
    <source>
        <dbReference type="Proteomes" id="UP001642464"/>
    </source>
</evidence>
<accession>A0ABP0SBG2</accession>
<dbReference type="PANTHER" id="PTHR47019:SF1">
    <property type="entry name" value="LIPID II FLIPPASE MURJ"/>
    <property type="match status" value="1"/>
</dbReference>
<comment type="subcellular location">
    <subcellularLocation>
        <location evidence="1">Cell membrane</location>
        <topology evidence="1">Multi-pass membrane protein</topology>
    </subcellularLocation>
</comment>
<dbReference type="HAMAP" id="MF_02078">
    <property type="entry name" value="MurJ_MviN"/>
    <property type="match status" value="1"/>
</dbReference>